<feature type="region of interest" description="Disordered" evidence="1">
    <location>
        <begin position="1"/>
        <end position="22"/>
    </location>
</feature>
<feature type="compositionally biased region" description="Low complexity" evidence="1">
    <location>
        <begin position="1"/>
        <end position="15"/>
    </location>
</feature>
<protein>
    <submittedName>
        <fullName evidence="3">Lanthionine biosynthesis protein LanB</fullName>
    </submittedName>
</protein>
<evidence type="ECO:0000313" key="3">
    <source>
        <dbReference type="EMBL" id="CAA9284290.1"/>
    </source>
</evidence>
<gene>
    <name evidence="3" type="ORF">AVDCRST_MAG41-3820</name>
</gene>
<organism evidence="3">
    <name type="scientific">uncultured Mycobacteriales bacterium</name>
    <dbReference type="NCBI Taxonomy" id="581187"/>
    <lineage>
        <taxon>Bacteria</taxon>
        <taxon>Bacillati</taxon>
        <taxon>Actinomycetota</taxon>
        <taxon>Actinomycetes</taxon>
        <taxon>Mycobacteriales</taxon>
        <taxon>environmental samples</taxon>
    </lineage>
</organism>
<evidence type="ECO:0000256" key="1">
    <source>
        <dbReference type="SAM" id="MobiDB-lite"/>
    </source>
</evidence>
<dbReference type="EMBL" id="CADCTP010000354">
    <property type="protein sequence ID" value="CAA9284290.1"/>
    <property type="molecule type" value="Genomic_DNA"/>
</dbReference>
<accession>A0A6J4JPU8</accession>
<dbReference type="AlphaFoldDB" id="A0A6J4JPU8"/>
<evidence type="ECO:0000259" key="2">
    <source>
        <dbReference type="Pfam" id="PF04738"/>
    </source>
</evidence>
<proteinExistence type="predicted"/>
<feature type="domain" description="Lantibiotic dehydratase N-terminal" evidence="2">
    <location>
        <begin position="159"/>
        <end position="826"/>
    </location>
</feature>
<reference evidence="3" key="1">
    <citation type="submission" date="2020-02" db="EMBL/GenBank/DDBJ databases">
        <authorList>
            <person name="Meier V. D."/>
        </authorList>
    </citation>
    <scope>NUCLEOTIDE SEQUENCE</scope>
    <source>
        <strain evidence="3">AVDCRST_MAG41</strain>
    </source>
</reference>
<dbReference type="InterPro" id="IPR006827">
    <property type="entry name" value="Lant_deHydtase_N"/>
</dbReference>
<name>A0A6J4JPU8_9ACTN</name>
<dbReference type="Pfam" id="PF04738">
    <property type="entry name" value="Lant_dehydr_N"/>
    <property type="match status" value="1"/>
</dbReference>
<sequence>MSAPTTTGRTGPAAGDRSTPTGLAGRFVARVAGLPVETVEPLRSAAARDWAQDVLTRTERLAAAGADLSEPLGALVKATEDDARRRRLLALRRAVFKGTAPADAAELAAGVPGDTGVALRAWLDERAALDALLAGGEDLLAGELARTRGELRAIVAREDRLRAGIVLASPTLDGQLGAYAGRAGTPDKKGRRIERSVLSYLYRTACKASPFSTFTAVGTGTFGPGGGTGATGGAAPVRMGEWTGFARLNVVVLMRLAELVAAAPALRADLPVEPSAGWAADGDRVRFVRRTVTAGDDDASVSFDAAQDRLFFLRRSGVLDRMLTMFARRGPVRLGELVDWLGADADAPAEEAGRYVGALLDLGMLQLPSMRTDVHDPDPVASFQRALRAVGTSFAAEVAAALDGPRAAVAAYPEGDPETRRRLLAELRAGLAAVLRLLGDETATLPQVLLYEDVRAEVDTAGCGRDDWARLAEEPLRELTRILPAFDVSLPQRLTLKGFFLARYGAGGRCADLLKFVHDFHEDLFDQYLTFTADQPPTRPDGSPRPEENWLGVPELTMLDTARAELIARMRETWAATAPDAAELALGEDTVRAVADLLPPSDGFTPHSHFVQRAGDRLVLNNSYGGLAFPFTRFTHTFGADVVAELRRTLAGTAPGGALFAEVTAGFATTNLNLHSRLLEHEIICPGETSSAPAEQRLDLDDLVLEHDPAADRLVLRSVRLGREIIPLYLGYLVPMVLPEIPRTLLLLSPISRAVVDVWRGVPTGPERAGVTYRPRVTYRSLVLSRRAWRLVAAALPPAGGTDAERFLAWQRWRRAHGLPARAYVTVRQPGAGWTGGTKPQWVDFDSPLSLVALDGLVRDPAALVMFEEALPDTDDPQVVSEHGRHVAEFAVEVLG</sequence>